<evidence type="ECO:0000313" key="2">
    <source>
        <dbReference type="EMBL" id="MCW9713732.1"/>
    </source>
</evidence>
<keyword evidence="1" id="KW-0732">Signal</keyword>
<feature type="chain" id="PRO_5046468273" description="Tetratricopeptide repeat-containing protein" evidence="1">
    <location>
        <begin position="21"/>
        <end position="439"/>
    </location>
</feature>
<name>A0ABT3Q0T5_9BACT</name>
<comment type="caution">
    <text evidence="2">The sequence shown here is derived from an EMBL/GenBank/DDBJ whole genome shotgun (WGS) entry which is preliminary data.</text>
</comment>
<evidence type="ECO:0000313" key="3">
    <source>
        <dbReference type="Proteomes" id="UP001207337"/>
    </source>
</evidence>
<keyword evidence="3" id="KW-1185">Reference proteome</keyword>
<gene>
    <name evidence="2" type="ORF">LQ318_12540</name>
</gene>
<sequence length="439" mass="49978">MKKLLLLSALLLAGSSWTMAQSSQEPPSGMSEIQAYSIYYENYKSESYGSAIDFGRWIWKGMPETIEGYSKFDLERNLQRLITAYGGLAGQAEDPAVAEAYTDTALTIFDKVYKHFGEDLDQFEWAVRKGRFYQRHSDYIDGSTEKAAAEYQKAFEMKPEEFTKMNDGYYVQVLLRHLVSEGEKDEALAMIEKVEPYAPDQLSEYISSARNELFDSPEERITFLEGELEDDPENEELLTQLQDLYEQAGMNDKLSEISQKLYEINPNYENSLALAEAAIGDARYNEAIKYFKEALNKADDSDKKASIALNIANAYLNSDRLQSARQFARTALEHDSEWGKPYIVIADAYAQAVNQCSEGELEVEDRVVYWLVLDYLNRAKSVDSSASNEANNKIQSYASYTPTTEQQFFKNWEDGQSLQVDGSLKSCYSWIGESTTVRR</sequence>
<proteinExistence type="predicted"/>
<dbReference type="EMBL" id="JAJNDC010000003">
    <property type="protein sequence ID" value="MCW9713732.1"/>
    <property type="molecule type" value="Genomic_DNA"/>
</dbReference>
<evidence type="ECO:0000256" key="1">
    <source>
        <dbReference type="SAM" id="SignalP"/>
    </source>
</evidence>
<dbReference type="Proteomes" id="UP001207337">
    <property type="component" value="Unassembled WGS sequence"/>
</dbReference>
<dbReference type="SUPFAM" id="SSF48452">
    <property type="entry name" value="TPR-like"/>
    <property type="match status" value="1"/>
</dbReference>
<dbReference type="InterPro" id="IPR011990">
    <property type="entry name" value="TPR-like_helical_dom_sf"/>
</dbReference>
<protein>
    <recommendedName>
        <fullName evidence="4">Tetratricopeptide repeat-containing protein</fullName>
    </recommendedName>
</protein>
<dbReference type="RefSeq" id="WP_265790620.1">
    <property type="nucleotide sequence ID" value="NZ_BAABRS010000003.1"/>
</dbReference>
<accession>A0ABT3Q0T5</accession>
<evidence type="ECO:0008006" key="4">
    <source>
        <dbReference type="Google" id="ProtNLM"/>
    </source>
</evidence>
<feature type="signal peptide" evidence="1">
    <location>
        <begin position="1"/>
        <end position="20"/>
    </location>
</feature>
<dbReference type="Gene3D" id="1.25.40.10">
    <property type="entry name" value="Tetratricopeptide repeat domain"/>
    <property type="match status" value="2"/>
</dbReference>
<reference evidence="2 3" key="1">
    <citation type="submission" date="2021-11" db="EMBL/GenBank/DDBJ databases">
        <title>Aliifidinibius sp. nov., a new bacterium isolated from saline soil.</title>
        <authorList>
            <person name="Galisteo C."/>
            <person name="De La Haba R."/>
            <person name="Sanchez-Porro C."/>
            <person name="Ventosa A."/>
        </authorList>
    </citation>
    <scope>NUCLEOTIDE SEQUENCE [LARGE SCALE GENOMIC DNA]</scope>
    <source>
        <strain evidence="2 3">KACC 190600</strain>
    </source>
</reference>
<organism evidence="2 3">
    <name type="scientific">Fodinibius salicampi</name>
    <dbReference type="NCBI Taxonomy" id="1920655"/>
    <lineage>
        <taxon>Bacteria</taxon>
        <taxon>Pseudomonadati</taxon>
        <taxon>Balneolota</taxon>
        <taxon>Balneolia</taxon>
        <taxon>Balneolales</taxon>
        <taxon>Balneolaceae</taxon>
        <taxon>Fodinibius</taxon>
    </lineage>
</organism>